<dbReference type="Proteomes" id="UP000555564">
    <property type="component" value="Unassembled WGS sequence"/>
</dbReference>
<accession>A0A7X0M7B9</accession>
<organism evidence="2 3">
    <name type="scientific">Sphaerisporangium rubeum</name>
    <dbReference type="NCBI Taxonomy" id="321317"/>
    <lineage>
        <taxon>Bacteria</taxon>
        <taxon>Bacillati</taxon>
        <taxon>Actinomycetota</taxon>
        <taxon>Actinomycetes</taxon>
        <taxon>Streptosporangiales</taxon>
        <taxon>Streptosporangiaceae</taxon>
        <taxon>Sphaerisporangium</taxon>
    </lineage>
</organism>
<dbReference type="EMBL" id="JACHIU010000001">
    <property type="protein sequence ID" value="MBB6474633.1"/>
    <property type="molecule type" value="Genomic_DNA"/>
</dbReference>
<protein>
    <submittedName>
        <fullName evidence="2">Uncharacterized protein</fullName>
    </submittedName>
</protein>
<dbReference type="RefSeq" id="WP_184983315.1">
    <property type="nucleotide sequence ID" value="NZ_BAAALO010000097.1"/>
</dbReference>
<keyword evidence="3" id="KW-1185">Reference proteome</keyword>
<feature type="region of interest" description="Disordered" evidence="1">
    <location>
        <begin position="1"/>
        <end position="75"/>
    </location>
</feature>
<feature type="region of interest" description="Disordered" evidence="1">
    <location>
        <begin position="185"/>
        <end position="210"/>
    </location>
</feature>
<sequence length="210" mass="22347">MTEKHDDSHIDETHDGGEARPTDQRGPESRPSGDPRPDVRRTGDRRLENRPAGDRRPESRVRRPPTPAEADPLAGAVDEARKFLGSIQRRIGREIGKGMVEGSVAGIGQTLGFGRPAGRPAAGDVWSDAVAERHDEEYICRACPVCRMKAARREAGADVTDHLIAAGGELFAAVRQAVVVVSRPPAPGASGATGGSSGDRDTRVQHIDLG</sequence>
<feature type="compositionally biased region" description="Basic and acidic residues" evidence="1">
    <location>
        <begin position="1"/>
        <end position="61"/>
    </location>
</feature>
<name>A0A7X0M7B9_9ACTN</name>
<comment type="caution">
    <text evidence="2">The sequence shown here is derived from an EMBL/GenBank/DDBJ whole genome shotgun (WGS) entry which is preliminary data.</text>
</comment>
<evidence type="ECO:0000313" key="2">
    <source>
        <dbReference type="EMBL" id="MBB6474633.1"/>
    </source>
</evidence>
<gene>
    <name evidence="2" type="ORF">BJ992_004064</name>
</gene>
<proteinExistence type="predicted"/>
<feature type="compositionally biased region" description="Basic and acidic residues" evidence="1">
    <location>
        <begin position="198"/>
        <end position="210"/>
    </location>
</feature>
<evidence type="ECO:0000313" key="3">
    <source>
        <dbReference type="Proteomes" id="UP000555564"/>
    </source>
</evidence>
<reference evidence="2 3" key="1">
    <citation type="submission" date="2020-08" db="EMBL/GenBank/DDBJ databases">
        <title>Sequencing the genomes of 1000 actinobacteria strains.</title>
        <authorList>
            <person name="Klenk H.-P."/>
        </authorList>
    </citation>
    <scope>NUCLEOTIDE SEQUENCE [LARGE SCALE GENOMIC DNA]</scope>
    <source>
        <strain evidence="2 3">DSM 44936</strain>
    </source>
</reference>
<dbReference type="AlphaFoldDB" id="A0A7X0M7B9"/>
<evidence type="ECO:0000256" key="1">
    <source>
        <dbReference type="SAM" id="MobiDB-lite"/>
    </source>
</evidence>